<evidence type="ECO:0000313" key="3">
    <source>
        <dbReference type="Proteomes" id="UP000183417"/>
    </source>
</evidence>
<feature type="compositionally biased region" description="Gly residues" evidence="1">
    <location>
        <begin position="72"/>
        <end position="83"/>
    </location>
</feature>
<reference evidence="2 3" key="1">
    <citation type="submission" date="2016-10" db="EMBL/GenBank/DDBJ databases">
        <authorList>
            <person name="de Groot N.N."/>
        </authorList>
    </citation>
    <scope>NUCLEOTIDE SEQUENCE [LARGE SCALE GENOMIC DNA]</scope>
    <source>
        <strain evidence="2 3">LMG 24775</strain>
    </source>
</reference>
<feature type="region of interest" description="Disordered" evidence="1">
    <location>
        <begin position="140"/>
        <end position="161"/>
    </location>
</feature>
<feature type="region of interest" description="Disordered" evidence="1">
    <location>
        <begin position="69"/>
        <end position="112"/>
    </location>
</feature>
<dbReference type="RefSeq" id="WP_074922875.1">
    <property type="nucleotide sequence ID" value="NZ_CP141274.1"/>
</dbReference>
<organism evidence="2 3">
    <name type="scientific">Delftia lacustris</name>
    <dbReference type="NCBI Taxonomy" id="558537"/>
    <lineage>
        <taxon>Bacteria</taxon>
        <taxon>Pseudomonadati</taxon>
        <taxon>Pseudomonadota</taxon>
        <taxon>Betaproteobacteria</taxon>
        <taxon>Burkholderiales</taxon>
        <taxon>Comamonadaceae</taxon>
        <taxon>Delftia</taxon>
    </lineage>
</organism>
<dbReference type="Proteomes" id="UP000183417">
    <property type="component" value="Unassembled WGS sequence"/>
</dbReference>
<evidence type="ECO:0000313" key="2">
    <source>
        <dbReference type="EMBL" id="SDZ16873.1"/>
    </source>
</evidence>
<feature type="compositionally biased region" description="Gly residues" evidence="1">
    <location>
        <begin position="99"/>
        <end position="109"/>
    </location>
</feature>
<name>A0A1H3QUC5_9BURK</name>
<dbReference type="GeneID" id="94692794"/>
<accession>A0A1H3QUC5</accession>
<evidence type="ECO:0000256" key="1">
    <source>
        <dbReference type="SAM" id="MobiDB-lite"/>
    </source>
</evidence>
<dbReference type="EMBL" id="FNPE01000013">
    <property type="protein sequence ID" value="SDZ16873.1"/>
    <property type="molecule type" value="Genomic_DNA"/>
</dbReference>
<protein>
    <submittedName>
        <fullName evidence="2">Uncharacterized protein</fullName>
    </submittedName>
</protein>
<feature type="compositionally biased region" description="Basic and acidic residues" evidence="1">
    <location>
        <begin position="323"/>
        <end position="346"/>
    </location>
</feature>
<feature type="region of interest" description="Disordered" evidence="1">
    <location>
        <begin position="301"/>
        <end position="346"/>
    </location>
</feature>
<dbReference type="AlphaFoldDB" id="A0A1H3QUC5"/>
<sequence length="346" mass="36075">MNPLLKKILFCYMAPAGDNGTDTTGADTGTAVADPEADYLALPEEERRQLRGDTTADDLSAETLQALVASEGGDGGGGGGGGQPPSEGEAAHGVEDDGTGGQGTRGGGIPRARFNAVNDERKAALERNAALEAELAQLRGGHQGQAASTGAASAPANSRQQLDLAEAEEQYAQLMLDGDTKEAAKLRMQINAAIEDSAFERYQQANAASAAHAQHAETAVTLIQTYPWLDEPEGAEALELIEASVAMKVGRGIPPQQAMTEAVHAIAPRFAPAGHPPGGMQGQGGSGDIRTERAVRRGAEHSMLQPPNVQAGLGNRTTAAAIDPKKITDDEYMRLPEAERKRLRGD</sequence>
<gene>
    <name evidence="2" type="ORF">SAMN05421547_113144</name>
</gene>
<proteinExistence type="predicted"/>
<feature type="compositionally biased region" description="Low complexity" evidence="1">
    <location>
        <begin position="140"/>
        <end position="156"/>
    </location>
</feature>